<evidence type="ECO:0000313" key="2">
    <source>
        <dbReference type="Proteomes" id="UP001341840"/>
    </source>
</evidence>
<comment type="caution">
    <text evidence="1">The sequence shown here is derived from an EMBL/GenBank/DDBJ whole genome shotgun (WGS) entry which is preliminary data.</text>
</comment>
<reference evidence="1 2" key="1">
    <citation type="journal article" date="2023" name="Plants (Basel)">
        <title>Bridging the Gap: Combining Genomics and Transcriptomics Approaches to Understand Stylosanthes scabra, an Orphan Legume from the Brazilian Caatinga.</title>
        <authorList>
            <person name="Ferreira-Neto J.R.C."/>
            <person name="da Silva M.D."/>
            <person name="Binneck E."/>
            <person name="de Melo N.F."/>
            <person name="da Silva R.H."/>
            <person name="de Melo A.L.T.M."/>
            <person name="Pandolfi V."/>
            <person name="Bustamante F.O."/>
            <person name="Brasileiro-Vidal A.C."/>
            <person name="Benko-Iseppon A.M."/>
        </authorList>
    </citation>
    <scope>NUCLEOTIDE SEQUENCE [LARGE SCALE GENOMIC DNA]</scope>
    <source>
        <tissue evidence="1">Leaves</tissue>
    </source>
</reference>
<feature type="non-terminal residue" evidence="1">
    <location>
        <position position="127"/>
    </location>
</feature>
<protein>
    <submittedName>
        <fullName evidence="1">Uncharacterized protein</fullName>
    </submittedName>
</protein>
<gene>
    <name evidence="1" type="ORF">PIB30_050917</name>
</gene>
<accession>A0ABU6ZGJ5</accession>
<dbReference type="Proteomes" id="UP001341840">
    <property type="component" value="Unassembled WGS sequence"/>
</dbReference>
<dbReference type="EMBL" id="JASCZI010272215">
    <property type="protein sequence ID" value="MED6221073.1"/>
    <property type="molecule type" value="Genomic_DNA"/>
</dbReference>
<keyword evidence="2" id="KW-1185">Reference proteome</keyword>
<organism evidence="1 2">
    <name type="scientific">Stylosanthes scabra</name>
    <dbReference type="NCBI Taxonomy" id="79078"/>
    <lineage>
        <taxon>Eukaryota</taxon>
        <taxon>Viridiplantae</taxon>
        <taxon>Streptophyta</taxon>
        <taxon>Embryophyta</taxon>
        <taxon>Tracheophyta</taxon>
        <taxon>Spermatophyta</taxon>
        <taxon>Magnoliopsida</taxon>
        <taxon>eudicotyledons</taxon>
        <taxon>Gunneridae</taxon>
        <taxon>Pentapetalae</taxon>
        <taxon>rosids</taxon>
        <taxon>fabids</taxon>
        <taxon>Fabales</taxon>
        <taxon>Fabaceae</taxon>
        <taxon>Papilionoideae</taxon>
        <taxon>50 kb inversion clade</taxon>
        <taxon>dalbergioids sensu lato</taxon>
        <taxon>Dalbergieae</taxon>
        <taxon>Pterocarpus clade</taxon>
        <taxon>Stylosanthes</taxon>
    </lineage>
</organism>
<evidence type="ECO:0000313" key="1">
    <source>
        <dbReference type="EMBL" id="MED6221073.1"/>
    </source>
</evidence>
<sequence length="127" mass="14473">MKSVIKSDWPLVFRNFQKKLTTNTATRLDDKTTLCSGQPRQLEKSGTSDFPSSGQLFWILGRPTPALLVHIHLSHKPPTFRLDTSDYAGSPKFLEVTSHTIRSNLRISENRSWNTFYVMAIMCSLKT</sequence>
<proteinExistence type="predicted"/>
<name>A0ABU6ZGJ5_9FABA</name>